<dbReference type="Proteomes" id="UP000193083">
    <property type="component" value="Unassembled WGS sequence"/>
</dbReference>
<protein>
    <submittedName>
        <fullName evidence="1">Uncharacterized protein</fullName>
    </submittedName>
</protein>
<dbReference type="RefSeq" id="WP_085467246.1">
    <property type="nucleotide sequence ID" value="NZ_FXBL01000004.1"/>
</dbReference>
<dbReference type="OrthoDB" id="7907327at2"/>
<reference evidence="1 2" key="1">
    <citation type="submission" date="2017-04" db="EMBL/GenBank/DDBJ databases">
        <authorList>
            <person name="Afonso C.L."/>
            <person name="Miller P.J."/>
            <person name="Scott M.A."/>
            <person name="Spackman E."/>
            <person name="Goraichik I."/>
            <person name="Dimitrov K.M."/>
            <person name="Suarez D.L."/>
            <person name="Swayne D.E."/>
        </authorList>
    </citation>
    <scope>NUCLEOTIDE SEQUENCE [LARGE SCALE GENOMIC DNA]</scope>
    <source>
        <strain evidence="1 2">B5P</strain>
    </source>
</reference>
<accession>A0A1X7PXR3</accession>
<gene>
    <name evidence="1" type="ORF">SAMN02982922_5685</name>
</gene>
<name>A0A1X7PXR3_9HYPH</name>
<sequence length="103" mass="11234">MEHIAALLLIVGCSQDMKQCEELPSPVTVYETSVECDTELPAILGRLDHLRPRVMGTCVFVDPALEEQDAELVWDVTPDGALRASIEAVSMNVASVKGKTLHE</sequence>
<keyword evidence="2" id="KW-1185">Reference proteome</keyword>
<evidence type="ECO:0000313" key="1">
    <source>
        <dbReference type="EMBL" id="SMH57076.1"/>
    </source>
</evidence>
<evidence type="ECO:0000313" key="2">
    <source>
        <dbReference type="Proteomes" id="UP000193083"/>
    </source>
</evidence>
<proteinExistence type="predicted"/>
<dbReference type="AlphaFoldDB" id="A0A1X7PXR3"/>
<organism evidence="1 2">
    <name type="scientific">Mesorhizobium australicum</name>
    <dbReference type="NCBI Taxonomy" id="536018"/>
    <lineage>
        <taxon>Bacteria</taxon>
        <taxon>Pseudomonadati</taxon>
        <taxon>Pseudomonadota</taxon>
        <taxon>Alphaproteobacteria</taxon>
        <taxon>Hyphomicrobiales</taxon>
        <taxon>Phyllobacteriaceae</taxon>
        <taxon>Mesorhizobium</taxon>
    </lineage>
</organism>
<dbReference type="EMBL" id="FXBL01000004">
    <property type="protein sequence ID" value="SMH57076.1"/>
    <property type="molecule type" value="Genomic_DNA"/>
</dbReference>